<dbReference type="GO" id="GO:0016787">
    <property type="term" value="F:hydrolase activity"/>
    <property type="evidence" value="ECO:0007669"/>
    <property type="project" value="UniProtKB-UniRule"/>
</dbReference>
<feature type="domain" description="Calcineurin-like phosphoesterase" evidence="3">
    <location>
        <begin position="1"/>
        <end position="146"/>
    </location>
</feature>
<dbReference type="SUPFAM" id="SSF56300">
    <property type="entry name" value="Metallo-dependent phosphatases"/>
    <property type="match status" value="1"/>
</dbReference>
<dbReference type="InterPro" id="IPR041802">
    <property type="entry name" value="MPP_YfcE"/>
</dbReference>
<organism evidence="4 6">
    <name type="scientific">Anaerobacillus isosaccharinicus</name>
    <dbReference type="NCBI Taxonomy" id="1532552"/>
    <lineage>
        <taxon>Bacteria</taxon>
        <taxon>Bacillati</taxon>
        <taxon>Bacillota</taxon>
        <taxon>Bacilli</taxon>
        <taxon>Bacillales</taxon>
        <taxon>Bacillaceae</taxon>
        <taxon>Anaerobacillus</taxon>
    </lineage>
</organism>
<dbReference type="InterPro" id="IPR024654">
    <property type="entry name" value="Calcineurin-like_PHP_lpxH"/>
</dbReference>
<evidence type="ECO:0000313" key="6">
    <source>
        <dbReference type="Proteomes" id="UP000180175"/>
    </source>
</evidence>
<dbReference type="Proteomes" id="UP000180175">
    <property type="component" value="Chromosome"/>
</dbReference>
<reference evidence="4 6" key="1">
    <citation type="submission" date="2016-10" db="EMBL/GenBank/DDBJ databases">
        <title>Draft genome sequences of four alkaliphilic bacteria belonging to the Anaerobacillus genus.</title>
        <authorList>
            <person name="Bassil N.M."/>
            <person name="Lloyd J.R."/>
        </authorList>
    </citation>
    <scope>NUCLEOTIDE SEQUENCE [LARGE SCALE GENOMIC DNA]</scope>
    <source>
        <strain evidence="4 6">NB2006</strain>
    </source>
</reference>
<dbReference type="KEGG" id="aia:AWH56_014650"/>
<evidence type="ECO:0000313" key="4">
    <source>
        <dbReference type="EMBL" id="OIJ23066.1"/>
    </source>
</evidence>
<reference evidence="5" key="4">
    <citation type="submission" date="2020-10" db="EMBL/GenBank/DDBJ databases">
        <authorList>
            <person name="Bassil N.M."/>
            <person name="Lloyd J.R."/>
        </authorList>
    </citation>
    <scope>NUCLEOTIDE SEQUENCE</scope>
    <source>
        <strain evidence="5">NB2006</strain>
    </source>
</reference>
<dbReference type="PANTHER" id="PTHR11124">
    <property type="entry name" value="VACUOLAR SORTING PROTEIN VPS29"/>
    <property type="match status" value="1"/>
</dbReference>
<evidence type="ECO:0000256" key="1">
    <source>
        <dbReference type="ARBA" id="ARBA00008950"/>
    </source>
</evidence>
<dbReference type="InterPro" id="IPR000979">
    <property type="entry name" value="Phosphodiesterase_MJ0936/Vps29"/>
</dbReference>
<sequence length="171" mass="19559">MKVLIISDSHGLQEELFQVFQRHEQEVEIIIHCGDSELPKRSFSAYENLLIVKGNCDYDPEFKDEIQTTISGLNIFLVHGHMHNVKTSAVRLSYQAEELGANLVCFGHTHVAVTFQENGVLYVNPGSFRMPRKRFERSYAIVEYEGKTATVMYYDHLGNEISDLKSSFILV</sequence>
<comment type="similarity">
    <text evidence="1 2">Belongs to the metallophosphoesterase superfamily. YfcE family.</text>
</comment>
<dbReference type="AlphaFoldDB" id="A0A1S2MEQ0"/>
<dbReference type="Gene3D" id="3.60.21.10">
    <property type="match status" value="1"/>
</dbReference>
<dbReference type="InterPro" id="IPR029052">
    <property type="entry name" value="Metallo-depent_PP-like"/>
</dbReference>
<dbReference type="EMBL" id="CP063356">
    <property type="protein sequence ID" value="QOY33984.1"/>
    <property type="molecule type" value="Genomic_DNA"/>
</dbReference>
<dbReference type="EMBL" id="LQXD01000005">
    <property type="protein sequence ID" value="OIJ23066.1"/>
    <property type="molecule type" value="Genomic_DNA"/>
</dbReference>
<evidence type="ECO:0000259" key="3">
    <source>
        <dbReference type="Pfam" id="PF12850"/>
    </source>
</evidence>
<protein>
    <recommendedName>
        <fullName evidence="2">Phosphoesterase</fullName>
        <ecNumber evidence="2">3.1.4.-</ecNumber>
    </recommendedName>
</protein>
<reference evidence="5 6" key="3">
    <citation type="journal article" date="2019" name="Int. J. Syst. Evol. Microbiol.">
        <title>Anaerobacillus isosaccharinicus sp. nov., an alkaliphilic bacterium which degrades isosaccharinic acid.</title>
        <authorList>
            <person name="Bassil N.M."/>
            <person name="Lloyd J.R."/>
        </authorList>
    </citation>
    <scope>NUCLEOTIDE SEQUENCE [LARGE SCALE GENOMIC DNA]</scope>
    <source>
        <strain evidence="5 6">NB2006</strain>
    </source>
</reference>
<dbReference type="RefSeq" id="WP_071315728.1">
    <property type="nucleotide sequence ID" value="NZ_CP063356.2"/>
</dbReference>
<accession>A0A1S2MEQ0</accession>
<evidence type="ECO:0000256" key="2">
    <source>
        <dbReference type="RuleBase" id="RU362039"/>
    </source>
</evidence>
<proteinExistence type="inferred from homology"/>
<evidence type="ECO:0000313" key="5">
    <source>
        <dbReference type="EMBL" id="QOY33984.1"/>
    </source>
</evidence>
<dbReference type="Pfam" id="PF12850">
    <property type="entry name" value="Metallophos_2"/>
    <property type="match status" value="1"/>
</dbReference>
<keyword evidence="2" id="KW-0479">Metal-binding</keyword>
<dbReference type="EC" id="3.1.4.-" evidence="2"/>
<dbReference type="OrthoDB" id="9800565at2"/>
<keyword evidence="6" id="KW-1185">Reference proteome</keyword>
<dbReference type="CDD" id="cd00841">
    <property type="entry name" value="MPP_YfcE"/>
    <property type="match status" value="1"/>
</dbReference>
<reference evidence="5 6" key="2">
    <citation type="journal article" date="2017" name="Genome Announc.">
        <title>Draft Genome Sequences of Four Alkaliphilic Bacteria Belonging to the Anaerobacillus Genus.</title>
        <authorList>
            <person name="Bassil N.M."/>
            <person name="Lloyd J.R."/>
        </authorList>
    </citation>
    <scope>NUCLEOTIDE SEQUENCE [LARGE SCALE GENOMIC DNA]</scope>
    <source>
        <strain evidence="5 6">NB2006</strain>
    </source>
</reference>
<dbReference type="NCBIfam" id="TIGR00040">
    <property type="entry name" value="yfcE"/>
    <property type="match status" value="1"/>
</dbReference>
<comment type="cofactor">
    <cofactor evidence="2">
        <name>a divalent metal cation</name>
        <dbReference type="ChEBI" id="CHEBI:60240"/>
    </cofactor>
</comment>
<name>A0A1S2MEQ0_9BACI</name>
<dbReference type="GO" id="GO:0046872">
    <property type="term" value="F:metal ion binding"/>
    <property type="evidence" value="ECO:0007669"/>
    <property type="project" value="UniProtKB-KW"/>
</dbReference>
<gene>
    <name evidence="5" type="ORF">AWH56_014650</name>
    <name evidence="4" type="ORF">AWH56_02730</name>
</gene>